<keyword evidence="5 9" id="KW-0812">Transmembrane</keyword>
<dbReference type="AlphaFoldDB" id="A0A1L3SWK6"/>
<dbReference type="GO" id="GO:0005886">
    <property type="term" value="C:plasma membrane"/>
    <property type="evidence" value="ECO:0007669"/>
    <property type="project" value="UniProtKB-SubCell"/>
</dbReference>
<keyword evidence="12" id="KW-1185">Reference proteome</keyword>
<evidence type="ECO:0000256" key="3">
    <source>
        <dbReference type="ARBA" id="ARBA00022475"/>
    </source>
</evidence>
<keyword evidence="6 9" id="KW-1133">Transmembrane helix</keyword>
<comment type="function">
    <text evidence="9">Part of the tripartite ATP-independent periplasmic (TRAP) transport system.</text>
</comment>
<dbReference type="InterPro" id="IPR007387">
    <property type="entry name" value="TRAP_DctQ"/>
</dbReference>
<dbReference type="PANTHER" id="PTHR35011">
    <property type="entry name" value="2,3-DIKETO-L-GULONATE TRAP TRANSPORTER SMALL PERMEASE PROTEIN YIAM"/>
    <property type="match status" value="1"/>
</dbReference>
<keyword evidence="2 9" id="KW-0813">Transport</keyword>
<protein>
    <recommendedName>
        <fullName evidence="9">TRAP transporter small permease protein</fullName>
    </recommendedName>
</protein>
<organism evidence="11 12">
    <name type="scientific">Aquibium oceanicum</name>
    <dbReference type="NCBI Taxonomy" id="1670800"/>
    <lineage>
        <taxon>Bacteria</taxon>
        <taxon>Pseudomonadati</taxon>
        <taxon>Pseudomonadota</taxon>
        <taxon>Alphaproteobacteria</taxon>
        <taxon>Hyphomicrobiales</taxon>
        <taxon>Phyllobacteriaceae</taxon>
        <taxon>Aquibium</taxon>
    </lineage>
</organism>
<keyword evidence="11" id="KW-0762">Sugar transport</keyword>
<feature type="transmembrane region" description="Helical" evidence="9">
    <location>
        <begin position="55"/>
        <end position="71"/>
    </location>
</feature>
<dbReference type="Proteomes" id="UP000182840">
    <property type="component" value="Chromosome"/>
</dbReference>
<comment type="similarity">
    <text evidence="8 9">Belongs to the TRAP transporter small permease family.</text>
</comment>
<sequence>MAGLLALSRVIDRINGFIGRNVSWLILVAVLISAVNASMRKAFDMSSNAWLEMQWYLYGAVFMLAAAYTLQQNEHIRIDILSNKLSKRTRDWIDLFCHVFFLLPFAALLVRLCWPWFWLSYSSGEVSTNAGGLIIWPAKAMVLIGFILLLAQTISEIIKRFAVIIGVIDDPSPQHDLPPAAEAAVEMEADRRD</sequence>
<name>A0A1L3SWK6_9HYPH</name>
<keyword evidence="4 9" id="KW-0997">Cell inner membrane</keyword>
<feature type="transmembrane region" description="Helical" evidence="9">
    <location>
        <begin position="130"/>
        <end position="151"/>
    </location>
</feature>
<accession>A0A1L3SWK6</accession>
<evidence type="ECO:0000256" key="6">
    <source>
        <dbReference type="ARBA" id="ARBA00022989"/>
    </source>
</evidence>
<dbReference type="InterPro" id="IPR055348">
    <property type="entry name" value="DctQ"/>
</dbReference>
<evidence type="ECO:0000256" key="4">
    <source>
        <dbReference type="ARBA" id="ARBA00022519"/>
    </source>
</evidence>
<comment type="subunit">
    <text evidence="9">The complex comprises the extracytoplasmic solute receptor protein and the two transmembrane proteins.</text>
</comment>
<feature type="domain" description="Tripartite ATP-independent periplasmic transporters DctQ component" evidence="10">
    <location>
        <begin position="30"/>
        <end position="161"/>
    </location>
</feature>
<dbReference type="EMBL" id="CP018171">
    <property type="protein sequence ID" value="APH73823.1"/>
    <property type="molecule type" value="Genomic_DNA"/>
</dbReference>
<dbReference type="PANTHER" id="PTHR35011:SF4">
    <property type="entry name" value="SLL1102 PROTEIN"/>
    <property type="match status" value="1"/>
</dbReference>
<dbReference type="GO" id="GO:0022857">
    <property type="term" value="F:transmembrane transporter activity"/>
    <property type="evidence" value="ECO:0007669"/>
    <property type="project" value="UniProtKB-UniRule"/>
</dbReference>
<dbReference type="STRING" id="1670800.BSQ44_22395"/>
<dbReference type="Pfam" id="PF04290">
    <property type="entry name" value="DctQ"/>
    <property type="match status" value="1"/>
</dbReference>
<gene>
    <name evidence="11" type="ORF">BSQ44_22395</name>
</gene>
<feature type="transmembrane region" description="Helical" evidence="9">
    <location>
        <begin position="92"/>
        <end position="118"/>
    </location>
</feature>
<comment type="subcellular location">
    <subcellularLocation>
        <location evidence="1 9">Cell inner membrane</location>
        <topology evidence="1 9">Multi-pass membrane protein</topology>
    </subcellularLocation>
</comment>
<dbReference type="OrthoDB" id="9794346at2"/>
<evidence type="ECO:0000256" key="8">
    <source>
        <dbReference type="ARBA" id="ARBA00038436"/>
    </source>
</evidence>
<evidence type="ECO:0000256" key="1">
    <source>
        <dbReference type="ARBA" id="ARBA00004429"/>
    </source>
</evidence>
<reference evidence="12" key="1">
    <citation type="submission" date="2016-11" db="EMBL/GenBank/DDBJ databases">
        <title>Mesorhizobium oceanicum sp. nov., isolated from deep seawater in South China Sea.</title>
        <authorList>
            <person name="Fu G.-Y."/>
        </authorList>
    </citation>
    <scope>NUCLEOTIDE SEQUENCE [LARGE SCALE GENOMIC DNA]</scope>
    <source>
        <strain evidence="12">B7</strain>
    </source>
</reference>
<keyword evidence="7 9" id="KW-0472">Membrane</keyword>
<evidence type="ECO:0000313" key="11">
    <source>
        <dbReference type="EMBL" id="APH73823.1"/>
    </source>
</evidence>
<evidence type="ECO:0000256" key="9">
    <source>
        <dbReference type="RuleBase" id="RU369079"/>
    </source>
</evidence>
<evidence type="ECO:0000259" key="10">
    <source>
        <dbReference type="Pfam" id="PF04290"/>
    </source>
</evidence>
<evidence type="ECO:0000256" key="5">
    <source>
        <dbReference type="ARBA" id="ARBA00022692"/>
    </source>
</evidence>
<evidence type="ECO:0000313" key="12">
    <source>
        <dbReference type="Proteomes" id="UP000182840"/>
    </source>
</evidence>
<evidence type="ECO:0000256" key="2">
    <source>
        <dbReference type="ARBA" id="ARBA00022448"/>
    </source>
</evidence>
<dbReference type="RefSeq" id="WP_072607286.1">
    <property type="nucleotide sequence ID" value="NZ_CP018171.1"/>
</dbReference>
<feature type="transmembrane region" description="Helical" evidence="9">
    <location>
        <begin position="21"/>
        <end position="43"/>
    </location>
</feature>
<keyword evidence="3" id="KW-1003">Cell membrane</keyword>
<evidence type="ECO:0000256" key="7">
    <source>
        <dbReference type="ARBA" id="ARBA00023136"/>
    </source>
</evidence>
<dbReference type="KEGG" id="meso:BSQ44_22395"/>
<proteinExistence type="inferred from homology"/>